<evidence type="ECO:0000256" key="2">
    <source>
        <dbReference type="ARBA" id="ARBA00022617"/>
    </source>
</evidence>
<dbReference type="InterPro" id="IPR004852">
    <property type="entry name" value="Di-haem_cyt_c_peroxidsae"/>
</dbReference>
<dbReference type="PIRSF" id="PIRSF000294">
    <property type="entry name" value="Cytochrome-c_peroxidase"/>
    <property type="match status" value="1"/>
</dbReference>
<dbReference type="Proteomes" id="UP000632222">
    <property type="component" value="Unassembled WGS sequence"/>
</dbReference>
<protein>
    <submittedName>
        <fullName evidence="11">Di-heme enzyme</fullName>
    </submittedName>
</protein>
<proteinExistence type="predicted"/>
<comment type="caution">
    <text evidence="11">The sequence shown here is derived from an EMBL/GenBank/DDBJ whole genome shotgun (WGS) entry which is preliminary data.</text>
</comment>
<keyword evidence="7 8" id="KW-0408">Iron</keyword>
<dbReference type="InterPro" id="IPR009056">
    <property type="entry name" value="Cyt_c-like_dom"/>
</dbReference>
<sequence length="349" mass="38106">MVFPMKSLLLVPLLGLLSAEPAGSATPYALGLPPLPAPQAETVVRLGSKVFFDNTLSRDSHVACYSCHNPATAFASNQSTGRGVDFQLGTRNGPSLLNVSFLHTFMWDGRFNTLEESVLAPFTNAREMGMKNIDAVLDRLKADPVYQQAFKTAFPDEPEPIQASHLAQALTAFLGTLNFADSAFDRHQYGKDQNALSAAQKRGLKVFQNQGRCNACHTIGEKDALFTDEKFHLSGNFLSTSLAFADIPVLKNKLQLAQNMPLGDAILTHSELAEMGRFMVTRNPTDTAKFRTPSLRNVAVTFPYFHDGSTSSLKIAVLQEAQIRENDLAPGDIDDLVAFLEGLTSRVVQ</sequence>
<dbReference type="InterPro" id="IPR036909">
    <property type="entry name" value="Cyt_c-like_dom_sf"/>
</dbReference>
<keyword evidence="12" id="KW-1185">Reference proteome</keyword>
<dbReference type="PANTHER" id="PTHR30600">
    <property type="entry name" value="CYTOCHROME C PEROXIDASE-RELATED"/>
    <property type="match status" value="1"/>
</dbReference>
<keyword evidence="2 8" id="KW-0349">Heme</keyword>
<evidence type="ECO:0000256" key="1">
    <source>
        <dbReference type="ARBA" id="ARBA00004418"/>
    </source>
</evidence>
<reference evidence="12" key="1">
    <citation type="journal article" date="2019" name="Int. J. Syst. Evol. Microbiol.">
        <title>The Global Catalogue of Microorganisms (GCM) 10K type strain sequencing project: providing services to taxonomists for standard genome sequencing and annotation.</title>
        <authorList>
            <consortium name="The Broad Institute Genomics Platform"/>
            <consortium name="The Broad Institute Genome Sequencing Center for Infectious Disease"/>
            <person name="Wu L."/>
            <person name="Ma J."/>
        </authorList>
    </citation>
    <scope>NUCLEOTIDE SEQUENCE [LARGE SCALE GENOMIC DNA]</scope>
    <source>
        <strain evidence="12">JCM 14370</strain>
    </source>
</reference>
<feature type="chain" id="PRO_5045079522" evidence="9">
    <location>
        <begin position="25"/>
        <end position="349"/>
    </location>
</feature>
<dbReference type="PANTHER" id="PTHR30600:SF9">
    <property type="entry name" value="BLR7738 PROTEIN"/>
    <property type="match status" value="1"/>
</dbReference>
<dbReference type="InterPro" id="IPR051395">
    <property type="entry name" value="Cytochrome_c_Peroxidase/MauG"/>
</dbReference>
<evidence type="ECO:0000256" key="9">
    <source>
        <dbReference type="SAM" id="SignalP"/>
    </source>
</evidence>
<evidence type="ECO:0000256" key="3">
    <source>
        <dbReference type="ARBA" id="ARBA00022723"/>
    </source>
</evidence>
<evidence type="ECO:0000256" key="6">
    <source>
        <dbReference type="ARBA" id="ARBA00023002"/>
    </source>
</evidence>
<dbReference type="EMBL" id="BMOD01000035">
    <property type="protein sequence ID" value="GGJ56309.1"/>
    <property type="molecule type" value="Genomic_DNA"/>
</dbReference>
<keyword evidence="6" id="KW-0560">Oxidoreductase</keyword>
<accession>A0ABQ2DFL9</accession>
<name>A0ABQ2DFL9_9DEIO</name>
<evidence type="ECO:0000256" key="7">
    <source>
        <dbReference type="ARBA" id="ARBA00023004"/>
    </source>
</evidence>
<keyword evidence="4 9" id="KW-0732">Signal</keyword>
<evidence type="ECO:0000313" key="11">
    <source>
        <dbReference type="EMBL" id="GGJ56309.1"/>
    </source>
</evidence>
<dbReference type="SUPFAM" id="SSF46626">
    <property type="entry name" value="Cytochrome c"/>
    <property type="match status" value="2"/>
</dbReference>
<evidence type="ECO:0000256" key="8">
    <source>
        <dbReference type="PROSITE-ProRule" id="PRU00433"/>
    </source>
</evidence>
<dbReference type="Pfam" id="PF03150">
    <property type="entry name" value="CCP_MauG"/>
    <property type="match status" value="1"/>
</dbReference>
<feature type="domain" description="Cytochrome c" evidence="10">
    <location>
        <begin position="198"/>
        <end position="344"/>
    </location>
</feature>
<dbReference type="PROSITE" id="PS51007">
    <property type="entry name" value="CYTC"/>
    <property type="match status" value="1"/>
</dbReference>
<keyword evidence="5" id="KW-0574">Periplasm</keyword>
<dbReference type="InterPro" id="IPR026259">
    <property type="entry name" value="MauG/Cytc_peroxidase"/>
</dbReference>
<evidence type="ECO:0000313" key="12">
    <source>
        <dbReference type="Proteomes" id="UP000632222"/>
    </source>
</evidence>
<dbReference type="RefSeq" id="WP_189008300.1">
    <property type="nucleotide sequence ID" value="NZ_BMOD01000035.1"/>
</dbReference>
<comment type="subcellular location">
    <subcellularLocation>
        <location evidence="1">Periplasm</location>
    </subcellularLocation>
</comment>
<evidence type="ECO:0000259" key="10">
    <source>
        <dbReference type="PROSITE" id="PS51007"/>
    </source>
</evidence>
<keyword evidence="3 8" id="KW-0479">Metal-binding</keyword>
<evidence type="ECO:0000256" key="4">
    <source>
        <dbReference type="ARBA" id="ARBA00022729"/>
    </source>
</evidence>
<dbReference type="Gene3D" id="1.10.760.10">
    <property type="entry name" value="Cytochrome c-like domain"/>
    <property type="match status" value="2"/>
</dbReference>
<organism evidence="11 12">
    <name type="scientific">Deinococcus roseus</name>
    <dbReference type="NCBI Taxonomy" id="392414"/>
    <lineage>
        <taxon>Bacteria</taxon>
        <taxon>Thermotogati</taxon>
        <taxon>Deinococcota</taxon>
        <taxon>Deinococci</taxon>
        <taxon>Deinococcales</taxon>
        <taxon>Deinococcaceae</taxon>
        <taxon>Deinococcus</taxon>
    </lineage>
</organism>
<gene>
    <name evidence="11" type="primary">ccpR</name>
    <name evidence="11" type="ORF">GCM10008938_48110</name>
</gene>
<feature type="signal peptide" evidence="9">
    <location>
        <begin position="1"/>
        <end position="24"/>
    </location>
</feature>
<evidence type="ECO:0000256" key="5">
    <source>
        <dbReference type="ARBA" id="ARBA00022764"/>
    </source>
</evidence>